<evidence type="ECO:0000256" key="7">
    <source>
        <dbReference type="ARBA" id="ARBA00023326"/>
    </source>
</evidence>
<dbReference type="InterPro" id="IPR043595">
    <property type="entry name" value="FaeB/C/D"/>
</dbReference>
<evidence type="ECO:0000256" key="6">
    <source>
        <dbReference type="ARBA" id="ARBA00023277"/>
    </source>
</evidence>
<dbReference type="EMBL" id="JADHSG010000020">
    <property type="protein sequence ID" value="MBL6903817.1"/>
    <property type="molecule type" value="Genomic_DNA"/>
</dbReference>
<evidence type="ECO:0000259" key="8">
    <source>
        <dbReference type="Pfam" id="PF02230"/>
    </source>
</evidence>
<evidence type="ECO:0000256" key="2">
    <source>
        <dbReference type="ARBA" id="ARBA00022525"/>
    </source>
</evidence>
<dbReference type="AlphaFoldDB" id="A0A937SBG1"/>
<keyword evidence="3" id="KW-0858">Xylan degradation</keyword>
<evidence type="ECO:0000256" key="5">
    <source>
        <dbReference type="ARBA" id="ARBA00022801"/>
    </source>
</evidence>
<keyword evidence="6" id="KW-0119">Carbohydrate metabolism</keyword>
<dbReference type="SUPFAM" id="SSF53474">
    <property type="entry name" value="alpha/beta-Hydrolases"/>
    <property type="match status" value="1"/>
</dbReference>
<proteinExistence type="predicted"/>
<protein>
    <recommendedName>
        <fullName evidence="8">Phospholipase/carboxylesterase/thioesterase domain-containing protein</fullName>
    </recommendedName>
</protein>
<dbReference type="GO" id="GO:0030600">
    <property type="term" value="F:feruloyl esterase activity"/>
    <property type="evidence" value="ECO:0007669"/>
    <property type="project" value="InterPro"/>
</dbReference>
<name>A0A937SBG1_9GAMM</name>
<reference evidence="9" key="1">
    <citation type="submission" date="2020-10" db="EMBL/GenBank/DDBJ databases">
        <title>Microbiome of the Black Sea water column analyzed by genome centric metagenomics.</title>
        <authorList>
            <person name="Cabello-Yeves P.J."/>
            <person name="Callieri C."/>
            <person name="Picazo A."/>
            <person name="Mehrshad M."/>
            <person name="Haro-Moreno J.M."/>
            <person name="Roda-Garcia J."/>
            <person name="Dzembekova N."/>
            <person name="Slabakova V."/>
            <person name="Slabakova N."/>
            <person name="Moncheva S."/>
            <person name="Rodriguez-Valera F."/>
        </authorList>
    </citation>
    <scope>NUCLEOTIDE SEQUENCE</scope>
    <source>
        <strain evidence="9">BS30m-G43</strain>
    </source>
</reference>
<evidence type="ECO:0000256" key="4">
    <source>
        <dbReference type="ARBA" id="ARBA00022729"/>
    </source>
</evidence>
<dbReference type="GO" id="GO:0045493">
    <property type="term" value="P:xylan catabolic process"/>
    <property type="evidence" value="ECO:0007669"/>
    <property type="project" value="UniProtKB-KW"/>
</dbReference>
<sequence>MKSRLLIVCFVFFLMSCGGGTSQSNENLINDVISTKESCVSVGLKTERCTFMHNELERFYFIYKPESLSQNNNELPLLFALHGYGSSAAIHKSYTQYENLAEENQFILVYPQGYKLETVLTNSNSHWNSGAWTIGSDVDDVDFIDTVINLVKDKENIDSNRIYSSGMSNGGFMSYHLACNLSNKIAAIASVTGSMSKQTFDSCSPNHPMPILQIHGLIDLTVPYNGNDTIGMKSIDSILSYWANNNGCNPERIIEVTDYFNGKGSIDFINYVSCMNNADVSLIRIPTMGHTWPSKDNFNISASEEIWNFLSQFNIYGKINN</sequence>
<keyword evidence="7" id="KW-0624">Polysaccharide degradation</keyword>
<evidence type="ECO:0000313" key="10">
    <source>
        <dbReference type="Proteomes" id="UP000705230"/>
    </source>
</evidence>
<dbReference type="GO" id="GO:0005576">
    <property type="term" value="C:extracellular region"/>
    <property type="evidence" value="ECO:0007669"/>
    <property type="project" value="UniProtKB-SubCell"/>
</dbReference>
<dbReference type="InterPro" id="IPR003140">
    <property type="entry name" value="PLipase/COase/thioEstase"/>
</dbReference>
<comment type="caution">
    <text evidence="9">The sequence shown here is derived from an EMBL/GenBank/DDBJ whole genome shotgun (WGS) entry which is preliminary data.</text>
</comment>
<gene>
    <name evidence="9" type="ORF">ISR29_06420</name>
</gene>
<keyword evidence="4" id="KW-0732">Signal</keyword>
<evidence type="ECO:0000313" key="9">
    <source>
        <dbReference type="EMBL" id="MBL6903817.1"/>
    </source>
</evidence>
<evidence type="ECO:0000256" key="1">
    <source>
        <dbReference type="ARBA" id="ARBA00004613"/>
    </source>
</evidence>
<accession>A0A937SBG1</accession>
<dbReference type="InterPro" id="IPR029058">
    <property type="entry name" value="AB_hydrolase_fold"/>
</dbReference>
<keyword evidence="5" id="KW-0378">Hydrolase</keyword>
<dbReference type="PROSITE" id="PS51257">
    <property type="entry name" value="PROKAR_LIPOPROTEIN"/>
    <property type="match status" value="1"/>
</dbReference>
<keyword evidence="2" id="KW-0964">Secreted</keyword>
<dbReference type="PANTHER" id="PTHR38050:SF2">
    <property type="entry name" value="FERULOYL ESTERASE C-RELATED"/>
    <property type="match status" value="1"/>
</dbReference>
<dbReference type="Proteomes" id="UP000705230">
    <property type="component" value="Unassembled WGS sequence"/>
</dbReference>
<comment type="subcellular location">
    <subcellularLocation>
        <location evidence="1">Secreted</location>
    </subcellularLocation>
</comment>
<dbReference type="PANTHER" id="PTHR38050">
    <property type="match status" value="1"/>
</dbReference>
<dbReference type="Gene3D" id="3.40.50.1820">
    <property type="entry name" value="alpha/beta hydrolase"/>
    <property type="match status" value="1"/>
</dbReference>
<organism evidence="9 10">
    <name type="scientific">SAR86 cluster bacterium</name>
    <dbReference type="NCBI Taxonomy" id="2030880"/>
    <lineage>
        <taxon>Bacteria</taxon>
        <taxon>Pseudomonadati</taxon>
        <taxon>Pseudomonadota</taxon>
        <taxon>Gammaproteobacteria</taxon>
        <taxon>SAR86 cluster</taxon>
    </lineage>
</organism>
<feature type="domain" description="Phospholipase/carboxylesterase/thioesterase" evidence="8">
    <location>
        <begin position="73"/>
        <end position="225"/>
    </location>
</feature>
<dbReference type="Pfam" id="PF02230">
    <property type="entry name" value="Abhydrolase_2"/>
    <property type="match status" value="1"/>
</dbReference>
<evidence type="ECO:0000256" key="3">
    <source>
        <dbReference type="ARBA" id="ARBA00022651"/>
    </source>
</evidence>